<dbReference type="Pfam" id="PF02836">
    <property type="entry name" value="Glyco_hydro_2_C"/>
    <property type="match status" value="1"/>
</dbReference>
<dbReference type="RefSeq" id="WP_151668161.1">
    <property type="nucleotide sequence ID" value="NZ_WBVO01000011.1"/>
</dbReference>
<dbReference type="InterPro" id="IPR006103">
    <property type="entry name" value="Glyco_hydro_2_cat"/>
</dbReference>
<sequence>MKQLYLAICVLSTLLVSAQAIPVEVVNTGSGWTLMRNGEPYYIKGAGGHDHLDQLVALGGNSIRTWSAEDADEILDAAHERGLTVMFGLWVQHERHGFDYNDEAAVLNQLNRFKIVVQKYKDHPALLMWGIGNEVDLFYSNTKVWDAIQDIAAMIHEVDPNHPTSTVTAGLDSTEVYLVKTKAPDIDIYGVNTYGDIGKVPGEILQYGWDGPFIISEWGPNGHWEVASTKWGAPLEQTSTEKSASYAERFDKYIAAYRDRCVGSYVFLWGQKQETTSTWYGLFTADGAPTEPLDRLYKAWRGTAPEVAAPSIQSLTLDGQIQDSSLYLKSRDSYTAELQFQYSRDADVDWVVYSESAAQSAGGDFEEALPPVLGVLSRRRDNSVKLTAPEEEGAYRLFVFVRGEDGRTAYANFPFYVLPRTSDDPQPNFIQMKERTLTIPE</sequence>
<reference evidence="3 4" key="1">
    <citation type="submission" date="2019-09" db="EMBL/GenBank/DDBJ databases">
        <title>Genomes of family Cryomorphaceae.</title>
        <authorList>
            <person name="Bowman J.P."/>
        </authorList>
    </citation>
    <scope>NUCLEOTIDE SEQUENCE [LARGE SCALE GENOMIC DNA]</scope>
    <source>
        <strain evidence="3 4">LMG 25704</strain>
    </source>
</reference>
<organism evidence="3 4">
    <name type="scientific">Phaeocystidibacter luteus</name>
    <dbReference type="NCBI Taxonomy" id="911197"/>
    <lineage>
        <taxon>Bacteria</taxon>
        <taxon>Pseudomonadati</taxon>
        <taxon>Bacteroidota</taxon>
        <taxon>Flavobacteriia</taxon>
        <taxon>Flavobacteriales</taxon>
        <taxon>Phaeocystidibacteraceae</taxon>
        <taxon>Phaeocystidibacter</taxon>
    </lineage>
</organism>
<feature type="chain" id="PRO_5026810964" description="Glycoside hydrolase family 2 catalytic domain-containing protein" evidence="1">
    <location>
        <begin position="21"/>
        <end position="441"/>
    </location>
</feature>
<evidence type="ECO:0000313" key="4">
    <source>
        <dbReference type="Proteomes" id="UP000468650"/>
    </source>
</evidence>
<proteinExistence type="predicted"/>
<keyword evidence="4" id="KW-1185">Reference proteome</keyword>
<feature type="domain" description="Glycoside hydrolase family 2 catalytic" evidence="2">
    <location>
        <begin position="61"/>
        <end position="174"/>
    </location>
</feature>
<keyword evidence="1" id="KW-0732">Signal</keyword>
<dbReference type="GO" id="GO:0004553">
    <property type="term" value="F:hydrolase activity, hydrolyzing O-glycosyl compounds"/>
    <property type="evidence" value="ECO:0007669"/>
    <property type="project" value="InterPro"/>
</dbReference>
<comment type="caution">
    <text evidence="3">The sequence shown here is derived from an EMBL/GenBank/DDBJ whole genome shotgun (WGS) entry which is preliminary data.</text>
</comment>
<dbReference type="Gene3D" id="3.20.20.80">
    <property type="entry name" value="Glycosidases"/>
    <property type="match status" value="1"/>
</dbReference>
<gene>
    <name evidence="3" type="ORF">F8C67_12315</name>
</gene>
<accession>A0A6N6RDY6</accession>
<feature type="signal peptide" evidence="1">
    <location>
        <begin position="1"/>
        <end position="20"/>
    </location>
</feature>
<name>A0A6N6RDY6_9FLAO</name>
<dbReference type="Proteomes" id="UP000468650">
    <property type="component" value="Unassembled WGS sequence"/>
</dbReference>
<dbReference type="AlphaFoldDB" id="A0A6N6RDY6"/>
<dbReference type="InterPro" id="IPR017853">
    <property type="entry name" value="GH"/>
</dbReference>
<evidence type="ECO:0000259" key="2">
    <source>
        <dbReference type="Pfam" id="PF02836"/>
    </source>
</evidence>
<dbReference type="OrthoDB" id="9774262at2"/>
<evidence type="ECO:0000313" key="3">
    <source>
        <dbReference type="EMBL" id="KAB2807354.1"/>
    </source>
</evidence>
<dbReference type="GO" id="GO:0005975">
    <property type="term" value="P:carbohydrate metabolic process"/>
    <property type="evidence" value="ECO:0007669"/>
    <property type="project" value="InterPro"/>
</dbReference>
<evidence type="ECO:0000256" key="1">
    <source>
        <dbReference type="SAM" id="SignalP"/>
    </source>
</evidence>
<dbReference type="EMBL" id="WBVO01000011">
    <property type="protein sequence ID" value="KAB2807354.1"/>
    <property type="molecule type" value="Genomic_DNA"/>
</dbReference>
<protein>
    <recommendedName>
        <fullName evidence="2">Glycoside hydrolase family 2 catalytic domain-containing protein</fullName>
    </recommendedName>
</protein>
<dbReference type="SUPFAM" id="SSF51445">
    <property type="entry name" value="(Trans)glycosidases"/>
    <property type="match status" value="1"/>
</dbReference>